<dbReference type="PANTHER" id="PTHR30268">
    <property type="entry name" value="L-RHAMNOSE ISOMERASE"/>
    <property type="match status" value="1"/>
</dbReference>
<dbReference type="PROSITE" id="PS51415">
    <property type="entry name" value="XYLOSE_ISOMERASE"/>
    <property type="match status" value="1"/>
</dbReference>
<evidence type="ECO:0000256" key="3">
    <source>
        <dbReference type="ARBA" id="ARBA00022723"/>
    </source>
</evidence>
<dbReference type="PANTHER" id="PTHR30268:SF0">
    <property type="entry name" value="L-RHAMNOSE ISOMERASE"/>
    <property type="match status" value="1"/>
</dbReference>
<feature type="domain" description="Xylose isomerase-like TIM barrel" evidence="7">
    <location>
        <begin position="53"/>
        <end position="276"/>
    </location>
</feature>
<dbReference type="Gene3D" id="3.20.20.150">
    <property type="entry name" value="Divalent-metal-dependent TIM barrel enzymes"/>
    <property type="match status" value="1"/>
</dbReference>
<protein>
    <submittedName>
        <fullName evidence="8">TIM barrel protein</fullName>
    </submittedName>
</protein>
<evidence type="ECO:0000259" key="7">
    <source>
        <dbReference type="Pfam" id="PF01261"/>
    </source>
</evidence>
<comment type="caution">
    <text evidence="8">The sequence shown here is derived from an EMBL/GenBank/DDBJ whole genome shotgun (WGS) entry which is preliminary data.</text>
</comment>
<reference evidence="8" key="2">
    <citation type="journal article" date="2021" name="PeerJ">
        <title>Extensive microbial diversity within the chicken gut microbiome revealed by metagenomics and culture.</title>
        <authorList>
            <person name="Gilroy R."/>
            <person name="Ravi A."/>
            <person name="Getino M."/>
            <person name="Pursley I."/>
            <person name="Horton D.L."/>
            <person name="Alikhan N.F."/>
            <person name="Baker D."/>
            <person name="Gharbi K."/>
            <person name="Hall N."/>
            <person name="Watson M."/>
            <person name="Adriaenssens E.M."/>
            <person name="Foster-Nyarko E."/>
            <person name="Jarju S."/>
            <person name="Secka A."/>
            <person name="Antonio M."/>
            <person name="Oren A."/>
            <person name="Chaudhuri R.R."/>
            <person name="La Ragione R."/>
            <person name="Hildebrand F."/>
            <person name="Pallen M.J."/>
        </authorList>
    </citation>
    <scope>NUCLEOTIDE SEQUENCE</scope>
    <source>
        <strain evidence="8">17213</strain>
    </source>
</reference>
<evidence type="ECO:0000313" key="8">
    <source>
        <dbReference type="EMBL" id="MBO8416370.1"/>
    </source>
</evidence>
<dbReference type="GO" id="GO:0008740">
    <property type="term" value="F:L-rhamnose isomerase activity"/>
    <property type="evidence" value="ECO:0007669"/>
    <property type="project" value="TreeGrafter"/>
</dbReference>
<evidence type="ECO:0000256" key="2">
    <source>
        <dbReference type="ARBA" id="ARBA00022490"/>
    </source>
</evidence>
<dbReference type="GO" id="GO:0046872">
    <property type="term" value="F:metal ion binding"/>
    <property type="evidence" value="ECO:0007669"/>
    <property type="project" value="UniProtKB-KW"/>
</dbReference>
<evidence type="ECO:0000256" key="6">
    <source>
        <dbReference type="ARBA" id="ARBA00023277"/>
    </source>
</evidence>
<keyword evidence="4" id="KW-0464">Manganese</keyword>
<dbReference type="Pfam" id="PF01261">
    <property type="entry name" value="AP_endonuc_2"/>
    <property type="match status" value="1"/>
</dbReference>
<keyword evidence="5" id="KW-0413">Isomerase</keyword>
<keyword evidence="3" id="KW-0479">Metal-binding</keyword>
<dbReference type="InterPro" id="IPR050337">
    <property type="entry name" value="L-rhamnose_isomerase"/>
</dbReference>
<dbReference type="InterPro" id="IPR013022">
    <property type="entry name" value="Xyl_isomerase-like_TIM-brl"/>
</dbReference>
<dbReference type="Proteomes" id="UP000823631">
    <property type="component" value="Unassembled WGS sequence"/>
</dbReference>
<evidence type="ECO:0000256" key="1">
    <source>
        <dbReference type="ARBA" id="ARBA00004496"/>
    </source>
</evidence>
<evidence type="ECO:0000313" key="9">
    <source>
        <dbReference type="Proteomes" id="UP000823631"/>
    </source>
</evidence>
<dbReference type="GO" id="GO:0019301">
    <property type="term" value="P:rhamnose catabolic process"/>
    <property type="evidence" value="ECO:0007669"/>
    <property type="project" value="TreeGrafter"/>
</dbReference>
<keyword evidence="2" id="KW-0963">Cytoplasm</keyword>
<evidence type="ECO:0000256" key="5">
    <source>
        <dbReference type="ARBA" id="ARBA00023235"/>
    </source>
</evidence>
<evidence type="ECO:0000256" key="4">
    <source>
        <dbReference type="ARBA" id="ARBA00023211"/>
    </source>
</evidence>
<name>A0A9D9DDF1_9GAMM</name>
<gene>
    <name evidence="8" type="ORF">IAB19_08330</name>
</gene>
<keyword evidence="6" id="KW-0119">Carbohydrate metabolism</keyword>
<dbReference type="GO" id="GO:0019324">
    <property type="term" value="P:L-lyxose metabolic process"/>
    <property type="evidence" value="ECO:0007669"/>
    <property type="project" value="TreeGrafter"/>
</dbReference>
<reference evidence="8" key="1">
    <citation type="submission" date="2020-10" db="EMBL/GenBank/DDBJ databases">
        <authorList>
            <person name="Gilroy R."/>
        </authorList>
    </citation>
    <scope>NUCLEOTIDE SEQUENCE</scope>
    <source>
        <strain evidence="8">17213</strain>
    </source>
</reference>
<proteinExistence type="predicted"/>
<dbReference type="GO" id="GO:0009045">
    <property type="term" value="F:xylose isomerase activity"/>
    <property type="evidence" value="ECO:0007669"/>
    <property type="project" value="InterPro"/>
</dbReference>
<accession>A0A9D9DDF1</accession>
<sequence length="327" mass="37036">MENIRFATRLNSFASCAHSFWPELKGKPNTYQMIERAATVKGLTDVDLNYPQHIHNDVKELKSFIADKGLHVNGMAMRFNTIPEFQLGAFTHPEERVRREAVELTKRGIDCGREFGTRLMTIWLGQDGFDYCFQADYERMWNNMVECFREVGEYAPDCSISIEYKPNEPRAYSILPNATATLLAIHDIGLKNIGVTLDFCHVLFAGEIPAFAAALVSQRTKIMGLHLNDGWCKRDDGLMVGSVNLRATLELIYKLRKEHFDGAYYFDTFPDASGMDPVKEAEVNIQTVLRLIELADKLAAMPELDEAIARQDSPASQRIVNDLIFGK</sequence>
<dbReference type="AlphaFoldDB" id="A0A9D9DDF1"/>
<dbReference type="EMBL" id="JADINH010000171">
    <property type="protein sequence ID" value="MBO8416370.1"/>
    <property type="molecule type" value="Genomic_DNA"/>
</dbReference>
<dbReference type="InterPro" id="IPR001998">
    <property type="entry name" value="Xylose_isomerase"/>
</dbReference>
<comment type="subcellular location">
    <subcellularLocation>
        <location evidence="1">Cytoplasm</location>
    </subcellularLocation>
</comment>
<dbReference type="InterPro" id="IPR036237">
    <property type="entry name" value="Xyl_isomerase-like_sf"/>
</dbReference>
<dbReference type="SUPFAM" id="SSF51658">
    <property type="entry name" value="Xylose isomerase-like"/>
    <property type="match status" value="1"/>
</dbReference>
<organism evidence="8 9">
    <name type="scientific">Candidatus Avisuccinivibrio stercorigallinarum</name>
    <dbReference type="NCBI Taxonomy" id="2840704"/>
    <lineage>
        <taxon>Bacteria</taxon>
        <taxon>Pseudomonadati</taxon>
        <taxon>Pseudomonadota</taxon>
        <taxon>Gammaproteobacteria</taxon>
        <taxon>Aeromonadales</taxon>
        <taxon>Succinivibrionaceae</taxon>
        <taxon>Succinivibrionaceae incertae sedis</taxon>
        <taxon>Candidatus Avisuccinivibrio</taxon>
    </lineage>
</organism>